<dbReference type="InterPro" id="IPR029063">
    <property type="entry name" value="SAM-dependent_MTases_sf"/>
</dbReference>
<accession>A0A1I7JJT5</accession>
<dbReference type="EMBL" id="FPBV01000010">
    <property type="protein sequence ID" value="SFU85454.1"/>
    <property type="molecule type" value="Genomic_DNA"/>
</dbReference>
<dbReference type="InterPro" id="IPR014777">
    <property type="entry name" value="4pyrrole_Mease_sub1"/>
</dbReference>
<dbReference type="CDD" id="cd02440">
    <property type="entry name" value="AdoMet_MTases"/>
    <property type="match status" value="1"/>
</dbReference>
<dbReference type="CDD" id="cd11644">
    <property type="entry name" value="Precorrin-6Y-MT"/>
    <property type="match status" value="1"/>
</dbReference>
<dbReference type="InterPro" id="IPR006365">
    <property type="entry name" value="Cbl_synth_CobL"/>
</dbReference>
<dbReference type="Pfam" id="PF00590">
    <property type="entry name" value="TP_methylase"/>
    <property type="match status" value="1"/>
</dbReference>
<evidence type="ECO:0000256" key="4">
    <source>
        <dbReference type="ARBA" id="ARBA00022679"/>
    </source>
</evidence>
<sequence>MWMDRRVWVIGIGDDGAAGLPEGVRQVVETADVLAGGDRQLAFFPDFSRERWRVQGGLRDLADRIRSAEGRRVAVLASGDPLFYGIGSYLAKVLGPDAVTVVPAVSSVQLAFARAGVGWQDAAILSVHGRPMRGLAQRVDRHDKVALLTDDVNTPAAIAKYLLSFGMAEYRAFVGERLGGPQERTGWYTLEEMADRAFDPLNVVLLLRDRPSTAQTGVAGTGVLAGRLAHPAGAGRWPLGIPDEAFAQRKPDRGLITKREVRVLCLAELALRPGAVLWDIGACTGSVSIEAILQTPDVEVYAIEKNVEDLENLRENQRRFRTDFVAVHGKAPEGLDGFADPDAVFIGGSGGELEHLLQVCADRLRPGGRIVVSAATLETLATAQATLARLGLSVSITLVQTARSRPILQLTRLEGMNPVFLITAVRMEGGDSNGGNG</sequence>
<dbReference type="SUPFAM" id="SSF53335">
    <property type="entry name" value="S-adenosyl-L-methionine-dependent methyltransferases"/>
    <property type="match status" value="1"/>
</dbReference>
<dbReference type="STRING" id="392015.SAMN05421543_11087"/>
<proteinExistence type="predicted"/>
<keyword evidence="3 7" id="KW-0489">Methyltransferase</keyword>
<dbReference type="PIRSF" id="PIRSF036428">
    <property type="entry name" value="CobL"/>
    <property type="match status" value="1"/>
</dbReference>
<protein>
    <submittedName>
        <fullName evidence="7">Precorrin-6Y C5,15-methyltransferase (Decarboxylating)</fullName>
    </submittedName>
</protein>
<dbReference type="eggNOG" id="COG2241">
    <property type="taxonomic scope" value="Bacteria"/>
</dbReference>
<dbReference type="PANTHER" id="PTHR43182:SF1">
    <property type="entry name" value="COBALT-PRECORRIN-7 C(5)-METHYLTRANSFERASE"/>
    <property type="match status" value="1"/>
</dbReference>
<name>A0A1I7JJT5_9BACL</name>
<dbReference type="AlphaFoldDB" id="A0A1I7JJT5"/>
<dbReference type="InterPro" id="IPR014008">
    <property type="entry name" value="Cbl_synth_MTase_CbiT"/>
</dbReference>
<evidence type="ECO:0000256" key="1">
    <source>
        <dbReference type="ARBA" id="ARBA00004953"/>
    </source>
</evidence>
<dbReference type="eggNOG" id="COG2242">
    <property type="taxonomic scope" value="Bacteria"/>
</dbReference>
<dbReference type="GO" id="GO:0009236">
    <property type="term" value="P:cobalamin biosynthetic process"/>
    <property type="evidence" value="ECO:0007669"/>
    <property type="project" value="UniProtKB-UniPathway"/>
</dbReference>
<dbReference type="InterPro" id="IPR012818">
    <property type="entry name" value="CbiE"/>
</dbReference>
<reference evidence="8" key="1">
    <citation type="submission" date="2016-10" db="EMBL/GenBank/DDBJ databases">
        <authorList>
            <person name="Varghese N."/>
        </authorList>
    </citation>
    <scope>NUCLEOTIDE SEQUENCE [LARGE SCALE GENOMIC DNA]</scope>
    <source>
        <strain evidence="8">DSM 17980</strain>
    </source>
</reference>
<evidence type="ECO:0000256" key="3">
    <source>
        <dbReference type="ARBA" id="ARBA00022603"/>
    </source>
</evidence>
<keyword evidence="5" id="KW-0949">S-adenosyl-L-methionine</keyword>
<keyword evidence="8" id="KW-1185">Reference proteome</keyword>
<keyword evidence="2" id="KW-0169">Cobalamin biosynthesis</keyword>
<keyword evidence="4 7" id="KW-0808">Transferase</keyword>
<dbReference type="InterPro" id="IPR050714">
    <property type="entry name" value="Cobalamin_biosynth_MTase"/>
</dbReference>
<dbReference type="Gene3D" id="3.40.50.150">
    <property type="entry name" value="Vaccinia Virus protein VP39"/>
    <property type="match status" value="1"/>
</dbReference>
<comment type="pathway">
    <text evidence="1">Cofactor biosynthesis; adenosylcobalamin biosynthesis.</text>
</comment>
<dbReference type="InterPro" id="IPR014776">
    <property type="entry name" value="4pyrrole_Mease_sub2"/>
</dbReference>
<dbReference type="InterPro" id="IPR000878">
    <property type="entry name" value="4pyrrol_Mease"/>
</dbReference>
<dbReference type="SUPFAM" id="SSF53790">
    <property type="entry name" value="Tetrapyrrole methylase"/>
    <property type="match status" value="1"/>
</dbReference>
<dbReference type="InterPro" id="IPR035996">
    <property type="entry name" value="4pyrrol_Methylase_sf"/>
</dbReference>
<feature type="domain" description="Tetrapyrrole methylase" evidence="6">
    <location>
        <begin position="6"/>
        <end position="193"/>
    </location>
</feature>
<evidence type="ECO:0000256" key="5">
    <source>
        <dbReference type="ARBA" id="ARBA00022691"/>
    </source>
</evidence>
<dbReference type="Gene3D" id="3.40.1010.10">
    <property type="entry name" value="Cobalt-precorrin-4 Transmethylase, Domain 1"/>
    <property type="match status" value="1"/>
</dbReference>
<dbReference type="Proteomes" id="UP000183508">
    <property type="component" value="Unassembled WGS sequence"/>
</dbReference>
<dbReference type="NCBIfam" id="TIGR02467">
    <property type="entry name" value="CbiE"/>
    <property type="match status" value="1"/>
</dbReference>
<evidence type="ECO:0000313" key="8">
    <source>
        <dbReference type="Proteomes" id="UP000183508"/>
    </source>
</evidence>
<dbReference type="GO" id="GO:0008276">
    <property type="term" value="F:protein methyltransferase activity"/>
    <property type="evidence" value="ECO:0007669"/>
    <property type="project" value="InterPro"/>
</dbReference>
<evidence type="ECO:0000256" key="2">
    <source>
        <dbReference type="ARBA" id="ARBA00022573"/>
    </source>
</evidence>
<dbReference type="PANTHER" id="PTHR43182">
    <property type="entry name" value="COBALT-PRECORRIN-6B C(15)-METHYLTRANSFERASE (DECARBOXYLATING)"/>
    <property type="match status" value="1"/>
</dbReference>
<dbReference type="NCBIfam" id="TIGR02469">
    <property type="entry name" value="CbiT"/>
    <property type="match status" value="1"/>
</dbReference>
<evidence type="ECO:0000259" key="6">
    <source>
        <dbReference type="Pfam" id="PF00590"/>
    </source>
</evidence>
<organism evidence="7 8">
    <name type="scientific">Alicyclobacillus macrosporangiidus</name>
    <dbReference type="NCBI Taxonomy" id="392015"/>
    <lineage>
        <taxon>Bacteria</taxon>
        <taxon>Bacillati</taxon>
        <taxon>Bacillota</taxon>
        <taxon>Bacilli</taxon>
        <taxon>Bacillales</taxon>
        <taxon>Alicyclobacillaceae</taxon>
        <taxon>Alicyclobacillus</taxon>
    </lineage>
</organism>
<dbReference type="Gene3D" id="3.30.950.10">
    <property type="entry name" value="Methyltransferase, Cobalt-precorrin-4 Transmethylase, Domain 2"/>
    <property type="match status" value="1"/>
</dbReference>
<dbReference type="UniPathway" id="UPA00148"/>
<gene>
    <name evidence="7" type="ORF">SAMN05421543_11087</name>
</gene>
<evidence type="ECO:0000313" key="7">
    <source>
        <dbReference type="EMBL" id="SFU85454.1"/>
    </source>
</evidence>
<dbReference type="GO" id="GO:0032259">
    <property type="term" value="P:methylation"/>
    <property type="evidence" value="ECO:0007669"/>
    <property type="project" value="UniProtKB-KW"/>
</dbReference>